<feature type="compositionally biased region" description="Basic and acidic residues" evidence="1">
    <location>
        <begin position="96"/>
        <end position="114"/>
    </location>
</feature>
<feature type="region of interest" description="Disordered" evidence="1">
    <location>
        <begin position="1"/>
        <end position="217"/>
    </location>
</feature>
<dbReference type="Proteomes" id="UP001374579">
    <property type="component" value="Unassembled WGS sequence"/>
</dbReference>
<dbReference type="Pfam" id="PF12572">
    <property type="entry name" value="DUF3752"/>
    <property type="match status" value="1"/>
</dbReference>
<feature type="compositionally biased region" description="Basic residues" evidence="1">
    <location>
        <begin position="208"/>
        <end position="217"/>
    </location>
</feature>
<comment type="caution">
    <text evidence="3">The sequence shown here is derived from an EMBL/GenBank/DDBJ whole genome shotgun (WGS) entry which is preliminary data.</text>
</comment>
<evidence type="ECO:0000256" key="1">
    <source>
        <dbReference type="SAM" id="MobiDB-lite"/>
    </source>
</evidence>
<dbReference type="PANTHER" id="PTHR46370">
    <property type="entry name" value="GPALPP MOTIFS-CONTAINING PROTEIN 1"/>
    <property type="match status" value="1"/>
</dbReference>
<organism evidence="3 4">
    <name type="scientific">Littorina saxatilis</name>
    <dbReference type="NCBI Taxonomy" id="31220"/>
    <lineage>
        <taxon>Eukaryota</taxon>
        <taxon>Metazoa</taxon>
        <taxon>Spiralia</taxon>
        <taxon>Lophotrochozoa</taxon>
        <taxon>Mollusca</taxon>
        <taxon>Gastropoda</taxon>
        <taxon>Caenogastropoda</taxon>
        <taxon>Littorinimorpha</taxon>
        <taxon>Littorinoidea</taxon>
        <taxon>Littorinidae</taxon>
        <taxon>Littorina</taxon>
    </lineage>
</organism>
<dbReference type="AlphaFoldDB" id="A0AAN9AQE6"/>
<evidence type="ECO:0000313" key="3">
    <source>
        <dbReference type="EMBL" id="KAK7091015.1"/>
    </source>
</evidence>
<gene>
    <name evidence="3" type="ORF">V1264_010734</name>
</gene>
<sequence>MADTEHFGPALPPATQSEGVTVSIGPALPPGFVKQEAVSSPGPMDEGNTQTSDSGQGGEGGADGEVVGPMVSEMSHGDEVVQAAEEFERRSRKMKDHLTVKAEAEPGPSKREEWMTELPPEMGKTIGVTARTFSNKGGGTTDDKDRSDWTDTPADKIKKEKEGGKSKKRKRDEGEKNVVKQRDDQLQQQIEEYNKKKRPESLVEMHQKSKKKKKASF</sequence>
<dbReference type="InterPro" id="IPR022226">
    <property type="entry name" value="DUF3752"/>
</dbReference>
<reference evidence="3 4" key="1">
    <citation type="submission" date="2024-02" db="EMBL/GenBank/DDBJ databases">
        <title>Chromosome-scale genome assembly of the rough periwinkle Littorina saxatilis.</title>
        <authorList>
            <person name="De Jode A."/>
            <person name="Faria R."/>
            <person name="Formenti G."/>
            <person name="Sims Y."/>
            <person name="Smith T.P."/>
            <person name="Tracey A."/>
            <person name="Wood J.M.D."/>
            <person name="Zagrodzka Z.B."/>
            <person name="Johannesson K."/>
            <person name="Butlin R.K."/>
            <person name="Leder E.H."/>
        </authorList>
    </citation>
    <scope>NUCLEOTIDE SEQUENCE [LARGE SCALE GENOMIC DNA]</scope>
    <source>
        <strain evidence="3">Snail1</strain>
        <tissue evidence="3">Muscle</tissue>
    </source>
</reference>
<feature type="compositionally biased region" description="Basic and acidic residues" evidence="1">
    <location>
        <begin position="141"/>
        <end position="185"/>
    </location>
</feature>
<dbReference type="InterPro" id="IPR046331">
    <property type="entry name" value="GPAM1-like"/>
</dbReference>
<evidence type="ECO:0000259" key="2">
    <source>
        <dbReference type="Pfam" id="PF12572"/>
    </source>
</evidence>
<keyword evidence="4" id="KW-1185">Reference proteome</keyword>
<dbReference type="EMBL" id="JBAMIC010000024">
    <property type="protein sequence ID" value="KAK7091015.1"/>
    <property type="molecule type" value="Genomic_DNA"/>
</dbReference>
<accession>A0AAN9AQE6</accession>
<name>A0AAN9AQE6_9CAEN</name>
<feature type="domain" description="DUF3752" evidence="2">
    <location>
        <begin position="128"/>
        <end position="214"/>
    </location>
</feature>
<protein>
    <recommendedName>
        <fullName evidence="2">DUF3752 domain-containing protein</fullName>
    </recommendedName>
</protein>
<dbReference type="PANTHER" id="PTHR46370:SF1">
    <property type="entry name" value="GPALPP MOTIFS-CONTAINING PROTEIN 1"/>
    <property type="match status" value="1"/>
</dbReference>
<evidence type="ECO:0000313" key="4">
    <source>
        <dbReference type="Proteomes" id="UP001374579"/>
    </source>
</evidence>
<proteinExistence type="predicted"/>